<proteinExistence type="predicted"/>
<dbReference type="EMBL" id="BARS01039101">
    <property type="protein sequence ID" value="GAG15443.1"/>
    <property type="molecule type" value="Genomic_DNA"/>
</dbReference>
<comment type="caution">
    <text evidence="1">The sequence shown here is derived from an EMBL/GenBank/DDBJ whole genome shotgun (WGS) entry which is preliminary data.</text>
</comment>
<sequence length="31" mass="3529">YRKYADLTVACEGLSQEEVSETIRQKLGPDE</sequence>
<name>X0VSK4_9ZZZZ</name>
<feature type="non-terminal residue" evidence="1">
    <location>
        <position position="1"/>
    </location>
</feature>
<dbReference type="AlphaFoldDB" id="X0VSK4"/>
<organism evidence="1">
    <name type="scientific">marine sediment metagenome</name>
    <dbReference type="NCBI Taxonomy" id="412755"/>
    <lineage>
        <taxon>unclassified sequences</taxon>
        <taxon>metagenomes</taxon>
        <taxon>ecological metagenomes</taxon>
    </lineage>
</organism>
<gene>
    <name evidence="1" type="ORF">S01H1_59757</name>
</gene>
<protein>
    <submittedName>
        <fullName evidence="1">Uncharacterized protein</fullName>
    </submittedName>
</protein>
<reference evidence="1" key="1">
    <citation type="journal article" date="2014" name="Front. Microbiol.">
        <title>High frequency of phylogenetically diverse reductive dehalogenase-homologous genes in deep subseafloor sedimentary metagenomes.</title>
        <authorList>
            <person name="Kawai M."/>
            <person name="Futagami T."/>
            <person name="Toyoda A."/>
            <person name="Takaki Y."/>
            <person name="Nishi S."/>
            <person name="Hori S."/>
            <person name="Arai W."/>
            <person name="Tsubouchi T."/>
            <person name="Morono Y."/>
            <person name="Uchiyama I."/>
            <person name="Ito T."/>
            <person name="Fujiyama A."/>
            <person name="Inagaki F."/>
            <person name="Takami H."/>
        </authorList>
    </citation>
    <scope>NUCLEOTIDE SEQUENCE</scope>
    <source>
        <strain evidence="1">Expedition CK06-06</strain>
    </source>
</reference>
<evidence type="ECO:0000313" key="1">
    <source>
        <dbReference type="EMBL" id="GAG15443.1"/>
    </source>
</evidence>
<accession>X0VSK4</accession>